<dbReference type="KEGG" id="egu:105059540"/>
<reference evidence="3" key="1">
    <citation type="submission" date="2025-08" db="UniProtKB">
        <authorList>
            <consortium name="RefSeq"/>
        </authorList>
    </citation>
    <scope>IDENTIFICATION</scope>
</reference>
<dbReference type="RefSeq" id="XP_010941173.1">
    <property type="nucleotide sequence ID" value="XM_010942871.3"/>
</dbReference>
<dbReference type="GeneID" id="105059540"/>
<protein>
    <submittedName>
        <fullName evidence="3">Uncharacterized protein LOC105059540</fullName>
    </submittedName>
</protein>
<dbReference type="InParanoid" id="A0A6I9SBX8"/>
<dbReference type="FunCoup" id="A0A6I9SBX8">
    <property type="interactions" value="428"/>
</dbReference>
<dbReference type="PANTHER" id="PTHR33973">
    <property type="entry name" value="OS07G0153300 PROTEIN"/>
    <property type="match status" value="1"/>
</dbReference>
<accession>A0A6I9SBX8</accession>
<dbReference type="OrthoDB" id="3340520at2759"/>
<dbReference type="AlphaFoldDB" id="A0A6I9SBX8"/>
<evidence type="ECO:0000313" key="2">
    <source>
        <dbReference type="Proteomes" id="UP000504607"/>
    </source>
</evidence>
<evidence type="ECO:0000256" key="1">
    <source>
        <dbReference type="SAM" id="MobiDB-lite"/>
    </source>
</evidence>
<evidence type="ECO:0000313" key="3">
    <source>
        <dbReference type="RefSeq" id="XP_010941173.1"/>
    </source>
</evidence>
<organism evidence="2 3">
    <name type="scientific">Elaeis guineensis var. tenera</name>
    <name type="common">Oil palm</name>
    <dbReference type="NCBI Taxonomy" id="51953"/>
    <lineage>
        <taxon>Eukaryota</taxon>
        <taxon>Viridiplantae</taxon>
        <taxon>Streptophyta</taxon>
        <taxon>Embryophyta</taxon>
        <taxon>Tracheophyta</taxon>
        <taxon>Spermatophyta</taxon>
        <taxon>Magnoliopsida</taxon>
        <taxon>Liliopsida</taxon>
        <taxon>Arecaceae</taxon>
        <taxon>Arecoideae</taxon>
        <taxon>Cocoseae</taxon>
        <taxon>Elaeidinae</taxon>
        <taxon>Elaeis</taxon>
    </lineage>
</organism>
<keyword evidence="2" id="KW-1185">Reference proteome</keyword>
<dbReference type="Pfam" id="PF07103">
    <property type="entry name" value="DUF1365"/>
    <property type="match status" value="1"/>
</dbReference>
<dbReference type="PANTHER" id="PTHR33973:SF4">
    <property type="entry name" value="OS07G0153300 PROTEIN"/>
    <property type="match status" value="1"/>
</dbReference>
<dbReference type="Proteomes" id="UP000504607">
    <property type="component" value="Chromosome 1"/>
</dbReference>
<gene>
    <name evidence="3" type="primary">LOC105059540</name>
</gene>
<feature type="region of interest" description="Disordered" evidence="1">
    <location>
        <begin position="38"/>
        <end position="57"/>
    </location>
</feature>
<sequence length="330" mass="36869">MEAIYLLGSITSTIVTSSLLSLSLAARSLLSRVLASPSPDLGGSELSTNGGGGDGDVPAVRLYEGRVRHARRRPVSHAFEYPVRYALIDLDRTQPHLRLSHLSADRAREVAATNGPVLLLTIPASVGYEQNPLSVYYCYDVVGEQEQEGGGSSPRLKMCIAEVTNTPWGEQVLFVFNPGSDLVAKPLHVSPFMDMLGNWIMHADAPGEDLSIAISVEHPTLGNYFTAILHAKQVHSSSSSLKLATFFWLMPHKVAICIYWQALKLWWKNVSFLQHPKYINPMYRDDALTRDRRLCCCPSIGRSKNHSIRTSDEDNSYRWCVWRDAQWPWS</sequence>
<dbReference type="InterPro" id="IPR010775">
    <property type="entry name" value="DUF1365"/>
</dbReference>
<name>A0A6I9SBX8_ELAGV</name>
<proteinExistence type="predicted"/>